<feature type="compositionally biased region" description="Acidic residues" evidence="1">
    <location>
        <begin position="219"/>
        <end position="231"/>
    </location>
</feature>
<dbReference type="Proteomes" id="UP000318582">
    <property type="component" value="Unassembled WGS sequence"/>
</dbReference>
<sequence length="231" mass="24256">MDTDYLKHTVGPLLTSALTALLNSGYDASSNYPRGLDPVTFIAEHLLHHDASVHQIAADKKRRTDLVALQESVAAAQHLEKESRRHFEDQIKAKASEILAKEKRQEDEEAAKAASVAAAVAAAAKAAQEAKNSASNANREVKGEGKEGEDVGKSETELRRGVPEAIEEGEEDEKEEGAEAEDEQATPAAAGSTGDLAANPEPAAAEETDAAGADPAPEQQEETAAAEEPGA</sequence>
<keyword evidence="3" id="KW-1185">Reference proteome</keyword>
<organism evidence="2 3">
    <name type="scientific">Powellomyces hirtus</name>
    <dbReference type="NCBI Taxonomy" id="109895"/>
    <lineage>
        <taxon>Eukaryota</taxon>
        <taxon>Fungi</taxon>
        <taxon>Fungi incertae sedis</taxon>
        <taxon>Chytridiomycota</taxon>
        <taxon>Chytridiomycota incertae sedis</taxon>
        <taxon>Chytridiomycetes</taxon>
        <taxon>Spizellomycetales</taxon>
        <taxon>Powellomycetaceae</taxon>
        <taxon>Powellomyces</taxon>
    </lineage>
</organism>
<gene>
    <name evidence="2" type="ORF">PhCBS80983_g04302</name>
</gene>
<feature type="compositionally biased region" description="Acidic residues" evidence="1">
    <location>
        <begin position="165"/>
        <end position="184"/>
    </location>
</feature>
<accession>A0A507E0Q6</accession>
<evidence type="ECO:0000313" key="3">
    <source>
        <dbReference type="Proteomes" id="UP000318582"/>
    </source>
</evidence>
<evidence type="ECO:0000256" key="1">
    <source>
        <dbReference type="SAM" id="MobiDB-lite"/>
    </source>
</evidence>
<reference evidence="2 3" key="1">
    <citation type="journal article" date="2019" name="Sci. Rep.">
        <title>Comparative genomics of chytrid fungi reveal insights into the obligate biotrophic and pathogenic lifestyle of Synchytrium endobioticum.</title>
        <authorList>
            <person name="van de Vossenberg B.T.L.H."/>
            <person name="Warris S."/>
            <person name="Nguyen H.D.T."/>
            <person name="van Gent-Pelzer M.P.E."/>
            <person name="Joly D.L."/>
            <person name="van de Geest H.C."/>
            <person name="Bonants P.J.M."/>
            <person name="Smith D.S."/>
            <person name="Levesque C.A."/>
            <person name="van der Lee T.A.J."/>
        </authorList>
    </citation>
    <scope>NUCLEOTIDE SEQUENCE [LARGE SCALE GENOMIC DNA]</scope>
    <source>
        <strain evidence="2 3">CBS 809.83</strain>
    </source>
</reference>
<name>A0A507E0Q6_9FUNG</name>
<feature type="compositionally biased region" description="Basic and acidic residues" evidence="1">
    <location>
        <begin position="139"/>
        <end position="162"/>
    </location>
</feature>
<protein>
    <submittedName>
        <fullName evidence="2">Uncharacterized protein</fullName>
    </submittedName>
</protein>
<feature type="compositionally biased region" description="Low complexity" evidence="1">
    <location>
        <begin position="129"/>
        <end position="138"/>
    </location>
</feature>
<proteinExistence type="predicted"/>
<dbReference type="EMBL" id="QEAQ01000065">
    <property type="protein sequence ID" value="TPX56778.1"/>
    <property type="molecule type" value="Genomic_DNA"/>
</dbReference>
<feature type="region of interest" description="Disordered" evidence="1">
    <location>
        <begin position="129"/>
        <end position="231"/>
    </location>
</feature>
<dbReference type="AlphaFoldDB" id="A0A507E0Q6"/>
<evidence type="ECO:0000313" key="2">
    <source>
        <dbReference type="EMBL" id="TPX56778.1"/>
    </source>
</evidence>
<comment type="caution">
    <text evidence="2">The sequence shown here is derived from an EMBL/GenBank/DDBJ whole genome shotgun (WGS) entry which is preliminary data.</text>
</comment>